<evidence type="ECO:0008006" key="5">
    <source>
        <dbReference type="Google" id="ProtNLM"/>
    </source>
</evidence>
<evidence type="ECO:0000256" key="2">
    <source>
        <dbReference type="SAM" id="SignalP"/>
    </source>
</evidence>
<evidence type="ECO:0000256" key="1">
    <source>
        <dbReference type="SAM" id="MobiDB-lite"/>
    </source>
</evidence>
<dbReference type="EMBL" id="JANSKX010000032">
    <property type="protein sequence ID" value="MCY1595545.1"/>
    <property type="molecule type" value="Genomic_DNA"/>
</dbReference>
<evidence type="ECO:0000313" key="4">
    <source>
        <dbReference type="Proteomes" id="UP001081438"/>
    </source>
</evidence>
<evidence type="ECO:0000313" key="3">
    <source>
        <dbReference type="EMBL" id="MCY1595545.1"/>
    </source>
</evidence>
<proteinExistence type="predicted"/>
<dbReference type="RefSeq" id="WP_268210183.1">
    <property type="nucleotide sequence ID" value="NZ_JANSKK010000017.1"/>
</dbReference>
<dbReference type="PROSITE" id="PS51257">
    <property type="entry name" value="PROKAR_LIPOPROTEIN"/>
    <property type="match status" value="1"/>
</dbReference>
<dbReference type="Proteomes" id="UP001081438">
    <property type="component" value="Unassembled WGS sequence"/>
</dbReference>
<reference evidence="3" key="1">
    <citation type="journal article" date="2022" name="Int. J. Mol. Sci.">
        <title>Phenotypic and genotypic virulence characterisation of Staphylococcus pettenkoferi strains isolated from human bloodstream and diabetic foot infections.</title>
        <authorList>
            <person name="Magnan C."/>
        </authorList>
    </citation>
    <scope>NUCLEOTIDE SEQUENCE</scope>
    <source>
        <strain evidence="3">NSP020P</strain>
    </source>
</reference>
<gene>
    <name evidence="3" type="ORF">NW112_09880</name>
</gene>
<sequence length="301" mass="33860">MNKKCIVSGLLVTSLLLAACGNDDSSDSKGQHGSKSTNSEKHQSHHNEKHHEKKNVHRFAKKKDGSSSSSTSHQENTQTAEYYAKVWLTVFGPSDVVEFMHSDVSGNKMNPFDDVDSASYPDGMQLIVATPRARGIIHYTNNNDGTITVYDVPSHFQDRRWMDDDYSREESQRILNNGDVYKLKHPSQAQIDKYAALFTNLNGNDGYGHYKAKDNDSSDSDTKVTRSNVIDKVEDYEGHALNTDKYIFKEPEKTDDGNWGFSYTDKAGNLRGSYIIDEDGNVTKYNEDGNVTKYNEDGEEI</sequence>
<protein>
    <recommendedName>
        <fullName evidence="5">Lipoprotein</fullName>
    </recommendedName>
</protein>
<accession>A0A9Q4D934</accession>
<keyword evidence="2" id="KW-0732">Signal</keyword>
<feature type="compositionally biased region" description="Basic residues" evidence="1">
    <location>
        <begin position="51"/>
        <end position="61"/>
    </location>
</feature>
<feature type="signal peptide" evidence="2">
    <location>
        <begin position="1"/>
        <end position="18"/>
    </location>
</feature>
<feature type="chain" id="PRO_5040420076" description="Lipoprotein" evidence="2">
    <location>
        <begin position="19"/>
        <end position="301"/>
    </location>
</feature>
<feature type="region of interest" description="Disordered" evidence="1">
    <location>
        <begin position="23"/>
        <end position="76"/>
    </location>
</feature>
<feature type="compositionally biased region" description="Basic and acidic residues" evidence="1">
    <location>
        <begin position="38"/>
        <end position="50"/>
    </location>
</feature>
<name>A0A9Q4D934_9STAP</name>
<comment type="caution">
    <text evidence="3">The sequence shown here is derived from an EMBL/GenBank/DDBJ whole genome shotgun (WGS) entry which is preliminary data.</text>
</comment>
<organism evidence="3 4">
    <name type="scientific">Staphylococcus pettenkoferi</name>
    <dbReference type="NCBI Taxonomy" id="170573"/>
    <lineage>
        <taxon>Bacteria</taxon>
        <taxon>Bacillati</taxon>
        <taxon>Bacillota</taxon>
        <taxon>Bacilli</taxon>
        <taxon>Bacillales</taxon>
        <taxon>Staphylococcaceae</taxon>
        <taxon>Staphylococcus</taxon>
    </lineage>
</organism>
<dbReference type="AlphaFoldDB" id="A0A9Q4D934"/>